<accession>A0ABN3BD16</accession>
<keyword evidence="3" id="KW-1185">Reference proteome</keyword>
<gene>
    <name evidence="2" type="ORF">GCM10009787_14340</name>
</gene>
<proteinExistence type="predicted"/>
<evidence type="ECO:0000313" key="2">
    <source>
        <dbReference type="EMBL" id="GAA2193269.1"/>
    </source>
</evidence>
<dbReference type="Proteomes" id="UP001501391">
    <property type="component" value="Unassembled WGS sequence"/>
</dbReference>
<protein>
    <recommendedName>
        <fullName evidence="4">Ribbon-helix-helix protein CopG domain-containing protein</fullName>
    </recommendedName>
</protein>
<organism evidence="2 3">
    <name type="scientific">Streptomyces bangladeshensis</name>
    <dbReference type="NCBI Taxonomy" id="295352"/>
    <lineage>
        <taxon>Bacteria</taxon>
        <taxon>Bacillati</taxon>
        <taxon>Actinomycetota</taxon>
        <taxon>Actinomycetes</taxon>
        <taxon>Kitasatosporales</taxon>
        <taxon>Streptomycetaceae</taxon>
        <taxon>Streptomyces</taxon>
    </lineage>
</organism>
<reference evidence="2 3" key="1">
    <citation type="journal article" date="2019" name="Int. J. Syst. Evol. Microbiol.">
        <title>The Global Catalogue of Microorganisms (GCM) 10K type strain sequencing project: providing services to taxonomists for standard genome sequencing and annotation.</title>
        <authorList>
            <consortium name="The Broad Institute Genomics Platform"/>
            <consortium name="The Broad Institute Genome Sequencing Center for Infectious Disease"/>
            <person name="Wu L."/>
            <person name="Ma J."/>
        </authorList>
    </citation>
    <scope>NUCLEOTIDE SEQUENCE [LARGE SCALE GENOMIC DNA]</scope>
    <source>
        <strain evidence="2 3">JCM 14924</strain>
    </source>
</reference>
<evidence type="ECO:0000313" key="3">
    <source>
        <dbReference type="Proteomes" id="UP001501391"/>
    </source>
</evidence>
<sequence length="128" mass="13904">MFRAVESAAPPAASPAGIGQGSRLRSVPHEITPDLRVFTPEYLRGTVRGMPALNVEFSERELEDLRQIAKERGTSMKALVREAAAADIARHRALQEGAEAFRRFFAGHAEEFAAAFPDDERPGTGKAA</sequence>
<feature type="region of interest" description="Disordered" evidence="1">
    <location>
        <begin position="1"/>
        <end position="25"/>
    </location>
</feature>
<evidence type="ECO:0008006" key="4">
    <source>
        <dbReference type="Google" id="ProtNLM"/>
    </source>
</evidence>
<evidence type="ECO:0000256" key="1">
    <source>
        <dbReference type="SAM" id="MobiDB-lite"/>
    </source>
</evidence>
<dbReference type="EMBL" id="BAAAOQ010000004">
    <property type="protein sequence ID" value="GAA2193269.1"/>
    <property type="molecule type" value="Genomic_DNA"/>
</dbReference>
<name>A0ABN3BD16_9ACTN</name>
<feature type="compositionally biased region" description="Low complexity" evidence="1">
    <location>
        <begin position="7"/>
        <end position="16"/>
    </location>
</feature>
<comment type="caution">
    <text evidence="2">The sequence shown here is derived from an EMBL/GenBank/DDBJ whole genome shotgun (WGS) entry which is preliminary data.</text>
</comment>